<keyword evidence="1" id="KW-1133">Transmembrane helix</keyword>
<name>A0A849H985_9MICO</name>
<gene>
    <name evidence="2" type="ORF">HJG52_00535</name>
</gene>
<comment type="caution">
    <text evidence="2">The sequence shown here is derived from an EMBL/GenBank/DDBJ whole genome shotgun (WGS) entry which is preliminary data.</text>
</comment>
<dbReference type="Proteomes" id="UP000588586">
    <property type="component" value="Unassembled WGS sequence"/>
</dbReference>
<protein>
    <submittedName>
        <fullName evidence="2">Uncharacterized protein</fullName>
    </submittedName>
</protein>
<proteinExistence type="predicted"/>
<dbReference type="RefSeq" id="WP_171241640.1">
    <property type="nucleotide sequence ID" value="NZ_JABEPQ010000001.1"/>
</dbReference>
<reference evidence="2 3" key="1">
    <citation type="submission" date="2020-04" db="EMBL/GenBank/DDBJ databases">
        <title>Knoellia sp. isolate from air conditioner.</title>
        <authorList>
            <person name="Chea S."/>
            <person name="Kim D.-U."/>
        </authorList>
    </citation>
    <scope>NUCLEOTIDE SEQUENCE [LARGE SCALE GENOMIC DNA]</scope>
    <source>
        <strain evidence="2 3">DB2414S</strain>
    </source>
</reference>
<dbReference type="EMBL" id="JABEPQ010000001">
    <property type="protein sequence ID" value="NNM44495.1"/>
    <property type="molecule type" value="Genomic_DNA"/>
</dbReference>
<evidence type="ECO:0000256" key="1">
    <source>
        <dbReference type="SAM" id="Phobius"/>
    </source>
</evidence>
<keyword evidence="3" id="KW-1185">Reference proteome</keyword>
<feature type="transmembrane region" description="Helical" evidence="1">
    <location>
        <begin position="45"/>
        <end position="68"/>
    </location>
</feature>
<evidence type="ECO:0000313" key="2">
    <source>
        <dbReference type="EMBL" id="NNM44495.1"/>
    </source>
</evidence>
<dbReference type="AlphaFoldDB" id="A0A849H985"/>
<keyword evidence="1" id="KW-0472">Membrane</keyword>
<keyword evidence="1" id="KW-0812">Transmembrane</keyword>
<organism evidence="2 3">
    <name type="scientific">Knoellia koreensis</name>
    <dbReference type="NCBI Taxonomy" id="2730921"/>
    <lineage>
        <taxon>Bacteria</taxon>
        <taxon>Bacillati</taxon>
        <taxon>Actinomycetota</taxon>
        <taxon>Actinomycetes</taxon>
        <taxon>Micrococcales</taxon>
        <taxon>Intrasporangiaceae</taxon>
        <taxon>Knoellia</taxon>
    </lineage>
</organism>
<sequence length="102" mass="10472">MAGEGMTARALAAYARSRTLVVLSLAVLLAVPALGGSQPTLLGGVAVVLAGALALATAPRPVPVPVLVRMPGGRPDAQAPTPYWRHLPVARRPIRPRAPGTR</sequence>
<evidence type="ECO:0000313" key="3">
    <source>
        <dbReference type="Proteomes" id="UP000588586"/>
    </source>
</evidence>
<accession>A0A849H985</accession>